<evidence type="ECO:0000313" key="2">
    <source>
        <dbReference type="RefSeq" id="XP_026281535.2"/>
    </source>
</evidence>
<organism evidence="1 2">
    <name type="scientific">Frankliniella occidentalis</name>
    <name type="common">Western flower thrips</name>
    <name type="synonym">Euthrips occidentalis</name>
    <dbReference type="NCBI Taxonomy" id="133901"/>
    <lineage>
        <taxon>Eukaryota</taxon>
        <taxon>Metazoa</taxon>
        <taxon>Ecdysozoa</taxon>
        <taxon>Arthropoda</taxon>
        <taxon>Hexapoda</taxon>
        <taxon>Insecta</taxon>
        <taxon>Pterygota</taxon>
        <taxon>Neoptera</taxon>
        <taxon>Paraneoptera</taxon>
        <taxon>Thysanoptera</taxon>
        <taxon>Terebrantia</taxon>
        <taxon>Thripoidea</taxon>
        <taxon>Thripidae</taxon>
        <taxon>Frankliniella</taxon>
    </lineage>
</organism>
<dbReference type="Gene3D" id="1.10.287.690">
    <property type="entry name" value="Helix hairpin bin"/>
    <property type="match status" value="1"/>
</dbReference>
<reference evidence="2" key="1">
    <citation type="submission" date="2025-08" db="UniProtKB">
        <authorList>
            <consortium name="RefSeq"/>
        </authorList>
    </citation>
    <scope>IDENTIFICATION</scope>
    <source>
        <tissue evidence="2">Whole organism</tissue>
    </source>
</reference>
<accession>A0A6J1SQD5</accession>
<keyword evidence="1" id="KW-1185">Reference proteome</keyword>
<dbReference type="OrthoDB" id="6119432at2759"/>
<dbReference type="SUPFAM" id="SSF56672">
    <property type="entry name" value="DNA/RNA polymerases"/>
    <property type="match status" value="1"/>
</dbReference>
<dbReference type="RefSeq" id="XP_026281535.2">
    <property type="nucleotide sequence ID" value="XM_026425750.2"/>
</dbReference>
<gene>
    <name evidence="2" type="primary">LOC113208654</name>
</gene>
<dbReference type="GO" id="GO:0071897">
    <property type="term" value="P:DNA biosynthetic process"/>
    <property type="evidence" value="ECO:0007669"/>
    <property type="project" value="UniProtKB-ARBA"/>
</dbReference>
<sequence length="273" mass="30710">MKRNEGMRMIAKLILNSFWGKMGEKTLRGVTKFANSFTSMMEVINDPTLEIRSMLPLGEECLQINCMPKEDCEDSLRTSSLINAAFTTCYGRLHLYKYLDMVGERAIYHDTDSVCYLSVPHLPDPPLGTHLGELTDQISDDFGAGSFCFAFVAGGAKNYSYKVAVKGDMNNVKVVTKVRGIQLNGSNEDIITFENLKAMVLSDQKEKHIVPIPGQIARLPGWKIITRDTSKTWQVVLNKRRRVDKAKTEPYGYKAWTAEDDDLLNVLEELALS</sequence>
<evidence type="ECO:0000313" key="1">
    <source>
        <dbReference type="Proteomes" id="UP000504606"/>
    </source>
</evidence>
<protein>
    <submittedName>
        <fullName evidence="2">Uncharacterized protein LOC113208654</fullName>
    </submittedName>
</protein>
<dbReference type="GeneID" id="113208654"/>
<dbReference type="InterPro" id="IPR043502">
    <property type="entry name" value="DNA/RNA_pol_sf"/>
</dbReference>
<dbReference type="PANTHER" id="PTHR33568:SF3">
    <property type="entry name" value="DNA-DIRECTED DNA POLYMERASE"/>
    <property type="match status" value="1"/>
</dbReference>
<proteinExistence type="predicted"/>
<dbReference type="Proteomes" id="UP000504606">
    <property type="component" value="Unplaced"/>
</dbReference>
<dbReference type="AlphaFoldDB" id="A0A6J1SQD5"/>
<dbReference type="InterPro" id="IPR023211">
    <property type="entry name" value="DNA_pol_palm_dom_sf"/>
</dbReference>
<dbReference type="KEGG" id="foc:113208654"/>
<dbReference type="PANTHER" id="PTHR33568">
    <property type="entry name" value="DNA POLYMERASE"/>
    <property type="match status" value="1"/>
</dbReference>
<name>A0A6J1SQD5_FRAOC</name>
<dbReference type="Gene3D" id="3.90.1600.10">
    <property type="entry name" value="Palm domain of DNA polymerase"/>
    <property type="match status" value="1"/>
</dbReference>